<feature type="transmembrane region" description="Helical" evidence="9">
    <location>
        <begin position="78"/>
        <end position="100"/>
    </location>
</feature>
<feature type="transmembrane region" description="Helical" evidence="9">
    <location>
        <begin position="137"/>
        <end position="156"/>
    </location>
</feature>
<comment type="subcellular location">
    <subcellularLocation>
        <location evidence="1">Membrane</location>
        <topology evidence="1">Multi-pass membrane protein</topology>
    </subcellularLocation>
</comment>
<evidence type="ECO:0000256" key="8">
    <source>
        <dbReference type="ARBA" id="ARBA00023224"/>
    </source>
</evidence>
<evidence type="ECO:0000313" key="11">
    <source>
        <dbReference type="Proteomes" id="UP001151699"/>
    </source>
</evidence>
<evidence type="ECO:0000256" key="7">
    <source>
        <dbReference type="ARBA" id="ARBA00023170"/>
    </source>
</evidence>
<feature type="transmembrane region" description="Helical" evidence="9">
    <location>
        <begin position="200"/>
        <end position="219"/>
    </location>
</feature>
<dbReference type="GO" id="GO:0005886">
    <property type="term" value="C:plasma membrane"/>
    <property type="evidence" value="ECO:0007669"/>
    <property type="project" value="TreeGrafter"/>
</dbReference>
<keyword evidence="3 9" id="KW-0812">Transmembrane</keyword>
<dbReference type="AlphaFoldDB" id="A0A9Q0MYE9"/>
<evidence type="ECO:0000256" key="6">
    <source>
        <dbReference type="ARBA" id="ARBA00023136"/>
    </source>
</evidence>
<keyword evidence="7 10" id="KW-0675">Receptor</keyword>
<accession>A0A9Q0MYE9</accession>
<evidence type="ECO:0000256" key="2">
    <source>
        <dbReference type="ARBA" id="ARBA00022606"/>
    </source>
</evidence>
<feature type="transmembrane region" description="Helical" evidence="9">
    <location>
        <begin position="271"/>
        <end position="294"/>
    </location>
</feature>
<name>A0A9Q0MYE9_9DIPT</name>
<reference evidence="10" key="1">
    <citation type="submission" date="2022-07" db="EMBL/GenBank/DDBJ databases">
        <authorList>
            <person name="Trinca V."/>
            <person name="Uliana J.V.C."/>
            <person name="Torres T.T."/>
            <person name="Ward R.J."/>
            <person name="Monesi N."/>
        </authorList>
    </citation>
    <scope>NUCLEOTIDE SEQUENCE</scope>
    <source>
        <strain evidence="10">HSMRA1968</strain>
        <tissue evidence="10">Whole embryos</tissue>
    </source>
</reference>
<evidence type="ECO:0000256" key="3">
    <source>
        <dbReference type="ARBA" id="ARBA00022692"/>
    </source>
</evidence>
<keyword evidence="8" id="KW-0807">Transducer</keyword>
<proteinExistence type="predicted"/>
<keyword evidence="2" id="KW-0716">Sensory transduction</keyword>
<keyword evidence="4" id="KW-0552">Olfaction</keyword>
<evidence type="ECO:0000256" key="1">
    <source>
        <dbReference type="ARBA" id="ARBA00004141"/>
    </source>
</evidence>
<dbReference type="GO" id="GO:0004984">
    <property type="term" value="F:olfactory receptor activity"/>
    <property type="evidence" value="ECO:0007669"/>
    <property type="project" value="InterPro"/>
</dbReference>
<dbReference type="Pfam" id="PF02949">
    <property type="entry name" value="7tm_6"/>
    <property type="match status" value="1"/>
</dbReference>
<evidence type="ECO:0000256" key="5">
    <source>
        <dbReference type="ARBA" id="ARBA00022989"/>
    </source>
</evidence>
<dbReference type="OrthoDB" id="8185860at2759"/>
<feature type="transmembrane region" description="Helical" evidence="9">
    <location>
        <begin position="43"/>
        <end position="66"/>
    </location>
</feature>
<evidence type="ECO:0000313" key="10">
    <source>
        <dbReference type="EMBL" id="KAJ6639634.1"/>
    </source>
</evidence>
<keyword evidence="5 9" id="KW-1133">Transmembrane helix</keyword>
<dbReference type="InterPro" id="IPR004117">
    <property type="entry name" value="7tm6_olfct_rcpt"/>
</dbReference>
<sequence length="337" mass="39269">MVKDLESDTFDSFTRMPNQFFKSVGLIPYSLHNDPNQMKYRMLLFLFFCSFANLILLVIGECIYFCKTFGNFKNFVEAVSVALCIGFIFLALAKVGVVFWKRDKMSRLMSDLERMFPKNEQEAKEYNVAKYRSQTIFLMKFYSIVQMVMIWCFNFYPLTETLSGYMNDGSWEVDFPYIIWYPFDPYASGYFELNYMSQMWAAYVSAAGMLATDLLLCGATEQIYMHFQHLNQQLLNMKPNKRTGDFEYNKLKEYVKSHNEVIRLTVELDDIFGGSILFNFVSSSVIICVVGFLVTTADRSIEVVKYSFTLISSIIQVYIVCLMGDKFIVSVIEEKHF</sequence>
<dbReference type="GO" id="GO:0005549">
    <property type="term" value="F:odorant binding"/>
    <property type="evidence" value="ECO:0007669"/>
    <property type="project" value="InterPro"/>
</dbReference>
<evidence type="ECO:0000256" key="9">
    <source>
        <dbReference type="SAM" id="Phobius"/>
    </source>
</evidence>
<protein>
    <submittedName>
        <fullName evidence="10">Odorant receptor 92a</fullName>
    </submittedName>
</protein>
<dbReference type="PANTHER" id="PTHR21137">
    <property type="entry name" value="ODORANT RECEPTOR"/>
    <property type="match status" value="1"/>
</dbReference>
<keyword evidence="11" id="KW-1185">Reference proteome</keyword>
<feature type="transmembrane region" description="Helical" evidence="9">
    <location>
        <begin position="306"/>
        <end position="329"/>
    </location>
</feature>
<feature type="non-terminal residue" evidence="10">
    <location>
        <position position="337"/>
    </location>
</feature>
<dbReference type="GO" id="GO:0007165">
    <property type="term" value="P:signal transduction"/>
    <property type="evidence" value="ECO:0007669"/>
    <property type="project" value="UniProtKB-KW"/>
</dbReference>
<dbReference type="PANTHER" id="PTHR21137:SF44">
    <property type="entry name" value="ODORANT RECEPTOR 13A-RELATED"/>
    <property type="match status" value="1"/>
</dbReference>
<evidence type="ECO:0000256" key="4">
    <source>
        <dbReference type="ARBA" id="ARBA00022725"/>
    </source>
</evidence>
<organism evidence="10 11">
    <name type="scientific">Pseudolycoriella hygida</name>
    <dbReference type="NCBI Taxonomy" id="35572"/>
    <lineage>
        <taxon>Eukaryota</taxon>
        <taxon>Metazoa</taxon>
        <taxon>Ecdysozoa</taxon>
        <taxon>Arthropoda</taxon>
        <taxon>Hexapoda</taxon>
        <taxon>Insecta</taxon>
        <taxon>Pterygota</taxon>
        <taxon>Neoptera</taxon>
        <taxon>Endopterygota</taxon>
        <taxon>Diptera</taxon>
        <taxon>Nematocera</taxon>
        <taxon>Sciaroidea</taxon>
        <taxon>Sciaridae</taxon>
        <taxon>Pseudolycoriella</taxon>
    </lineage>
</organism>
<dbReference type="EMBL" id="WJQU01000003">
    <property type="protein sequence ID" value="KAJ6639634.1"/>
    <property type="molecule type" value="Genomic_DNA"/>
</dbReference>
<gene>
    <name evidence="10" type="primary">Or92a</name>
    <name evidence="10" type="ORF">Bhyg_12381</name>
</gene>
<dbReference type="Proteomes" id="UP001151699">
    <property type="component" value="Chromosome X"/>
</dbReference>
<keyword evidence="6 9" id="KW-0472">Membrane</keyword>
<comment type="caution">
    <text evidence="10">The sequence shown here is derived from an EMBL/GenBank/DDBJ whole genome shotgun (WGS) entry which is preliminary data.</text>
</comment>